<feature type="region of interest" description="Disordered" evidence="1">
    <location>
        <begin position="456"/>
        <end position="498"/>
    </location>
</feature>
<evidence type="ECO:0008006" key="4">
    <source>
        <dbReference type="Google" id="ProtNLM"/>
    </source>
</evidence>
<accession>A0A7C8VPI7</accession>
<dbReference type="AlphaFoldDB" id="A0A7C8VPI7"/>
<proteinExistence type="predicted"/>
<feature type="compositionally biased region" description="Polar residues" evidence="1">
    <location>
        <begin position="640"/>
        <end position="655"/>
    </location>
</feature>
<evidence type="ECO:0000256" key="1">
    <source>
        <dbReference type="SAM" id="MobiDB-lite"/>
    </source>
</evidence>
<evidence type="ECO:0000313" key="3">
    <source>
        <dbReference type="Proteomes" id="UP000474640"/>
    </source>
</evidence>
<feature type="compositionally biased region" description="Polar residues" evidence="1">
    <location>
        <begin position="544"/>
        <end position="561"/>
    </location>
</feature>
<feature type="compositionally biased region" description="Polar residues" evidence="1">
    <location>
        <begin position="479"/>
        <end position="488"/>
    </location>
</feature>
<dbReference type="PANTHER" id="PTHR35391:SF5">
    <property type="entry name" value="DUF6590 DOMAIN-CONTAINING PROTEIN"/>
    <property type="match status" value="1"/>
</dbReference>
<evidence type="ECO:0000313" key="2">
    <source>
        <dbReference type="EMBL" id="KAF3281104.1"/>
    </source>
</evidence>
<reference evidence="2 3" key="1">
    <citation type="submission" date="2020-01" db="EMBL/GenBank/DDBJ databases">
        <authorList>
            <person name="Palmer J.M."/>
        </authorList>
    </citation>
    <scope>NUCLEOTIDE SEQUENCE [LARGE SCALE GENOMIC DNA]</scope>
    <source>
        <strain evidence="2 3">TWF970</strain>
    </source>
</reference>
<protein>
    <recommendedName>
        <fullName evidence="4">C2H2-type domain-containing protein</fullName>
    </recommendedName>
</protein>
<gene>
    <name evidence="2" type="ORF">TWF970_002278</name>
</gene>
<sequence>MEDSEPIYNIARKCEKLFNEHTPNDPPSVIDNLLQDYQQRFLAWTAYMGVFADTSISLDRRLKDQSDICDLIIRLFDILEEALDHLTNCNGFSESHTDAMDLDSNESCDESDDSSETNDLIEDIETSLVRLSHLGTMIRKYSTTSRTARIRTFAEQSNLSAFENLARLAVDTLYPGANESLRIQLTRSMFETCAGVLYKRSHQQRMNTPRLIQEPQMPTVNEELQETASHTEKMKTLIISDPLSLGLQKSPHRANQTGNSVALESAPSTLDSLRTKVLKKLLDPPSKIKSDCGISSVQVGKVTYPRPPQTGDSDYRTCEWCLELHPRSLFEDTKRWSAHIDKDFEPYVCLSESCMNETTLPCYATFREWLEHMNTVHTTRWQQEIHKPVFWVCSFQHSTQYFNTLEELHRHMKECYPDNFATGLYTIAKNSHIKRPRSRNICPLCCRELANNKGKNTQVGATSRKRRKIRDNEGDILNYSATPESQESSVDEQDVESPEISMARHIAEHLQISMFLAIRLIRCQSQDDECIKCEESCVVDSGDRSTTNSGASWSPGTSTARDSFDESFNEEKQKSTDDGSYEQDYVITVETDLPSGEGNEGGEEGREEDQTLKKEDEIFGGEGDGFEKEGEASQAFPDDASSNEALYGPQTNSSYPGDADDPRYSTEYAPFYAYDQHPLHAYDQYPDYAGIPPPGAYGSYWGLTDSPRPSGSSLYPPHGGFSAPISFGPGLDRFECLNPGSQTGEVEETVFSPRQVRCIFHWINCKFESSNYDDWVDHIYFAHFSRRKSSGHGSAPDFGRAPTSWTCRYHGCNMVMRDDNHRSLWDQKLAHIFGHLCRGGGEPEQIHEDLVWLKYYKSMGLCYEVDVLGMRSHPPPQRPYEQGSMSWR</sequence>
<name>A0A7C8VPI7_ORBOL</name>
<dbReference type="Proteomes" id="UP000474640">
    <property type="component" value="Unassembled WGS sequence"/>
</dbReference>
<dbReference type="OrthoDB" id="195446at2759"/>
<dbReference type="PANTHER" id="PTHR35391">
    <property type="entry name" value="C2H2-TYPE DOMAIN-CONTAINING PROTEIN-RELATED"/>
    <property type="match status" value="1"/>
</dbReference>
<feature type="compositionally biased region" description="Basic and acidic residues" evidence="1">
    <location>
        <begin position="608"/>
        <end position="617"/>
    </location>
</feature>
<feature type="region of interest" description="Disordered" evidence="1">
    <location>
        <begin position="540"/>
        <end position="663"/>
    </location>
</feature>
<dbReference type="EMBL" id="JAABOJ010000016">
    <property type="protein sequence ID" value="KAF3281104.1"/>
    <property type="molecule type" value="Genomic_DNA"/>
</dbReference>
<organism evidence="2 3">
    <name type="scientific">Orbilia oligospora</name>
    <name type="common">Nematode-trapping fungus</name>
    <name type="synonym">Arthrobotrys oligospora</name>
    <dbReference type="NCBI Taxonomy" id="2813651"/>
    <lineage>
        <taxon>Eukaryota</taxon>
        <taxon>Fungi</taxon>
        <taxon>Dikarya</taxon>
        <taxon>Ascomycota</taxon>
        <taxon>Pezizomycotina</taxon>
        <taxon>Orbiliomycetes</taxon>
        <taxon>Orbiliales</taxon>
        <taxon>Orbiliaceae</taxon>
        <taxon>Orbilia</taxon>
    </lineage>
</organism>
<comment type="caution">
    <text evidence="2">The sequence shown here is derived from an EMBL/GenBank/DDBJ whole genome shotgun (WGS) entry which is preliminary data.</text>
</comment>